<dbReference type="PANTHER" id="PTHR40465:SF1">
    <property type="entry name" value="DUF6534 DOMAIN-CONTAINING PROTEIN"/>
    <property type="match status" value="1"/>
</dbReference>
<keyword evidence="5" id="KW-1185">Reference proteome</keyword>
<keyword evidence="2" id="KW-0472">Membrane</keyword>
<dbReference type="PANTHER" id="PTHR40465">
    <property type="entry name" value="CHROMOSOME 1, WHOLE GENOME SHOTGUN SEQUENCE"/>
    <property type="match status" value="1"/>
</dbReference>
<feature type="transmembrane region" description="Helical" evidence="2">
    <location>
        <begin position="25"/>
        <end position="45"/>
    </location>
</feature>
<reference evidence="4" key="1">
    <citation type="journal article" date="2021" name="Genome Biol. Evol.">
        <title>The assembled and annotated genome of the fairy-ring fungus Marasmius oreades.</title>
        <authorList>
            <person name="Hiltunen M."/>
            <person name="Ament-Velasquez S.L."/>
            <person name="Johannesson H."/>
        </authorList>
    </citation>
    <scope>NUCLEOTIDE SEQUENCE</scope>
    <source>
        <strain evidence="4">03SP1</strain>
    </source>
</reference>
<comment type="caution">
    <text evidence="4">The sequence shown here is derived from an EMBL/GenBank/DDBJ whole genome shotgun (WGS) entry which is preliminary data.</text>
</comment>
<evidence type="ECO:0000256" key="1">
    <source>
        <dbReference type="SAM" id="MobiDB-lite"/>
    </source>
</evidence>
<feature type="domain" description="DUF6534" evidence="3">
    <location>
        <begin position="104"/>
        <end position="190"/>
    </location>
</feature>
<keyword evidence="2" id="KW-0812">Transmembrane</keyword>
<dbReference type="GeneID" id="66079747"/>
<proteinExistence type="predicted"/>
<feature type="transmembrane region" description="Helical" evidence="2">
    <location>
        <begin position="99"/>
        <end position="119"/>
    </location>
</feature>
<evidence type="ECO:0000313" key="4">
    <source>
        <dbReference type="EMBL" id="KAG7091650.1"/>
    </source>
</evidence>
<organism evidence="4 5">
    <name type="scientific">Marasmius oreades</name>
    <name type="common">fairy-ring Marasmius</name>
    <dbReference type="NCBI Taxonomy" id="181124"/>
    <lineage>
        <taxon>Eukaryota</taxon>
        <taxon>Fungi</taxon>
        <taxon>Dikarya</taxon>
        <taxon>Basidiomycota</taxon>
        <taxon>Agaricomycotina</taxon>
        <taxon>Agaricomycetes</taxon>
        <taxon>Agaricomycetidae</taxon>
        <taxon>Agaricales</taxon>
        <taxon>Marasmiineae</taxon>
        <taxon>Marasmiaceae</taxon>
        <taxon>Marasmius</taxon>
    </lineage>
</organism>
<sequence>MVTYDAFQDFVFGFGSPGALDRMNLIWFDCCIVDGIVAFTVQAYFAYRIHLLSKSKYIAGFILFMGLAQVSGAIATGVIAKSVGAFSKIREPCFIPALFWLGGSAACDLTIAIAMTYVLSRFNNVFNETRDLIKRIIRLTMETGSLTAAFATIDLILFLAFPTQDYHITPALALAKVYSNSLLVVFNSRVRIQGGRGTKEGSRGTITIGNSNSLSFFSARDGTSTGMSVRYDIEESVCADPIPLTNINPAKSQSNDSPRVMDGKHHDILPDMVEDEVDTRQ</sequence>
<name>A0A9P7RXR1_9AGAR</name>
<dbReference type="EMBL" id="CM032186">
    <property type="protein sequence ID" value="KAG7091650.1"/>
    <property type="molecule type" value="Genomic_DNA"/>
</dbReference>
<dbReference type="OrthoDB" id="2536347at2759"/>
<dbReference type="KEGG" id="more:E1B28_010671"/>
<evidence type="ECO:0000313" key="5">
    <source>
        <dbReference type="Proteomes" id="UP001049176"/>
    </source>
</evidence>
<dbReference type="RefSeq" id="XP_043008120.1">
    <property type="nucleotide sequence ID" value="XM_043155648.1"/>
</dbReference>
<feature type="transmembrane region" description="Helical" evidence="2">
    <location>
        <begin position="139"/>
        <end position="161"/>
    </location>
</feature>
<feature type="transmembrane region" description="Helical" evidence="2">
    <location>
        <begin position="57"/>
        <end position="79"/>
    </location>
</feature>
<dbReference type="AlphaFoldDB" id="A0A9P7RXR1"/>
<evidence type="ECO:0000256" key="2">
    <source>
        <dbReference type="SAM" id="Phobius"/>
    </source>
</evidence>
<feature type="compositionally biased region" description="Basic and acidic residues" evidence="1">
    <location>
        <begin position="259"/>
        <end position="269"/>
    </location>
</feature>
<evidence type="ECO:0000259" key="3">
    <source>
        <dbReference type="Pfam" id="PF20152"/>
    </source>
</evidence>
<feature type="transmembrane region" description="Helical" evidence="2">
    <location>
        <begin position="167"/>
        <end position="186"/>
    </location>
</feature>
<feature type="region of interest" description="Disordered" evidence="1">
    <location>
        <begin position="244"/>
        <end position="281"/>
    </location>
</feature>
<dbReference type="Pfam" id="PF20152">
    <property type="entry name" value="DUF6534"/>
    <property type="match status" value="1"/>
</dbReference>
<feature type="compositionally biased region" description="Polar residues" evidence="1">
    <location>
        <begin position="245"/>
        <end position="257"/>
    </location>
</feature>
<protein>
    <recommendedName>
        <fullName evidence="3">DUF6534 domain-containing protein</fullName>
    </recommendedName>
</protein>
<feature type="compositionally biased region" description="Acidic residues" evidence="1">
    <location>
        <begin position="272"/>
        <end position="281"/>
    </location>
</feature>
<gene>
    <name evidence="4" type="ORF">E1B28_010671</name>
</gene>
<accession>A0A9P7RXR1</accession>
<dbReference type="InterPro" id="IPR045339">
    <property type="entry name" value="DUF6534"/>
</dbReference>
<dbReference type="Proteomes" id="UP001049176">
    <property type="component" value="Chromosome 6"/>
</dbReference>
<keyword evidence="2" id="KW-1133">Transmembrane helix</keyword>